<dbReference type="EMBL" id="RFFG01000046">
    <property type="protein sequence ID" value="RMI41107.1"/>
    <property type="molecule type" value="Genomic_DNA"/>
</dbReference>
<sequence length="65" mass="7644">MHILPGHTLNVRSGPGLRYRVVARLRYDAKRVPGDCRTHRADNRTWVHLTRPMGWADGHYLKRVR</sequence>
<accession>A0A3M2LUN9</accession>
<evidence type="ECO:0000313" key="1">
    <source>
        <dbReference type="EMBL" id="RMI41107.1"/>
    </source>
</evidence>
<comment type="caution">
    <text evidence="1">The sequence shown here is derived from an EMBL/GenBank/DDBJ whole genome shotgun (WGS) entry which is preliminary data.</text>
</comment>
<organism evidence="1 2">
    <name type="scientific">Actinomadura harenae</name>
    <dbReference type="NCBI Taxonomy" id="2483351"/>
    <lineage>
        <taxon>Bacteria</taxon>
        <taxon>Bacillati</taxon>
        <taxon>Actinomycetota</taxon>
        <taxon>Actinomycetes</taxon>
        <taxon>Streptosporangiales</taxon>
        <taxon>Thermomonosporaceae</taxon>
        <taxon>Actinomadura</taxon>
    </lineage>
</organism>
<dbReference type="AlphaFoldDB" id="A0A3M2LUN9"/>
<evidence type="ECO:0000313" key="2">
    <source>
        <dbReference type="Proteomes" id="UP000282674"/>
    </source>
</evidence>
<gene>
    <name evidence="1" type="ORF">EBO15_24370</name>
</gene>
<dbReference type="Proteomes" id="UP000282674">
    <property type="component" value="Unassembled WGS sequence"/>
</dbReference>
<reference evidence="1 2" key="1">
    <citation type="submission" date="2018-10" db="EMBL/GenBank/DDBJ databases">
        <title>Isolation from soil.</title>
        <authorList>
            <person name="Hu J."/>
        </authorList>
    </citation>
    <scope>NUCLEOTIDE SEQUENCE [LARGE SCALE GENOMIC DNA]</scope>
    <source>
        <strain evidence="1 2">NEAU-Ht49</strain>
    </source>
</reference>
<name>A0A3M2LUN9_9ACTN</name>
<dbReference type="Gene3D" id="2.30.30.40">
    <property type="entry name" value="SH3 Domains"/>
    <property type="match status" value="1"/>
</dbReference>
<keyword evidence="2" id="KW-1185">Reference proteome</keyword>
<proteinExistence type="predicted"/>
<protein>
    <submittedName>
        <fullName evidence="1">SH3 domain-containing protein</fullName>
    </submittedName>
</protein>